<evidence type="ECO:0000313" key="1">
    <source>
        <dbReference type="EMBL" id="WOG95764.1"/>
    </source>
</evidence>
<dbReference type="Gramene" id="KZM97003">
    <property type="protein sequence ID" value="KZM97003"/>
    <property type="gene ID" value="DCAR_015635"/>
</dbReference>
<dbReference type="EMBL" id="CP093346">
    <property type="protein sequence ID" value="WOG95764.1"/>
    <property type="molecule type" value="Genomic_DNA"/>
</dbReference>
<protein>
    <submittedName>
        <fullName evidence="1">Uncharacterized protein</fullName>
    </submittedName>
</protein>
<dbReference type="Proteomes" id="UP000077755">
    <property type="component" value="Chromosome 4"/>
</dbReference>
<reference evidence="1" key="1">
    <citation type="journal article" date="2016" name="Nat. Genet.">
        <title>A high-quality carrot genome assembly provides new insights into carotenoid accumulation and asterid genome evolution.</title>
        <authorList>
            <person name="Iorizzo M."/>
            <person name="Ellison S."/>
            <person name="Senalik D."/>
            <person name="Zeng P."/>
            <person name="Satapoomin P."/>
            <person name="Huang J."/>
            <person name="Bowman M."/>
            <person name="Iovene M."/>
            <person name="Sanseverino W."/>
            <person name="Cavagnaro P."/>
            <person name="Yildiz M."/>
            <person name="Macko-Podgorni A."/>
            <person name="Moranska E."/>
            <person name="Grzebelus E."/>
            <person name="Grzebelus D."/>
            <person name="Ashrafi H."/>
            <person name="Zheng Z."/>
            <person name="Cheng S."/>
            <person name="Spooner D."/>
            <person name="Van Deynze A."/>
            <person name="Simon P."/>
        </authorList>
    </citation>
    <scope>NUCLEOTIDE SEQUENCE</scope>
    <source>
        <tissue evidence="1">Leaf</tissue>
    </source>
</reference>
<sequence length="61" mass="6889">MVDRPCSFDENTGRKMLACPDRWSGCPYMKVIEPPLESRDVAVVQGIGDERLEAHTPNEKL</sequence>
<keyword evidence="2" id="KW-1185">Reference proteome</keyword>
<evidence type="ECO:0000313" key="2">
    <source>
        <dbReference type="Proteomes" id="UP000077755"/>
    </source>
</evidence>
<proteinExistence type="predicted"/>
<gene>
    <name evidence="1" type="ORF">DCAR_0415091</name>
</gene>
<accession>A0A165A6S4</accession>
<name>A0A165A6S4_DAUCS</name>
<organism evidence="1 2">
    <name type="scientific">Daucus carota subsp. sativus</name>
    <name type="common">Carrot</name>
    <dbReference type="NCBI Taxonomy" id="79200"/>
    <lineage>
        <taxon>Eukaryota</taxon>
        <taxon>Viridiplantae</taxon>
        <taxon>Streptophyta</taxon>
        <taxon>Embryophyta</taxon>
        <taxon>Tracheophyta</taxon>
        <taxon>Spermatophyta</taxon>
        <taxon>Magnoliopsida</taxon>
        <taxon>eudicotyledons</taxon>
        <taxon>Gunneridae</taxon>
        <taxon>Pentapetalae</taxon>
        <taxon>asterids</taxon>
        <taxon>campanulids</taxon>
        <taxon>Apiales</taxon>
        <taxon>Apiaceae</taxon>
        <taxon>Apioideae</taxon>
        <taxon>Scandiceae</taxon>
        <taxon>Daucinae</taxon>
        <taxon>Daucus</taxon>
        <taxon>Daucus sect. Daucus</taxon>
    </lineage>
</organism>
<dbReference type="AlphaFoldDB" id="A0A165A6S4"/>
<reference evidence="1" key="2">
    <citation type="submission" date="2022-03" db="EMBL/GenBank/DDBJ databases">
        <title>Draft title - Genomic analysis of global carrot germplasm unveils the trajectory of domestication and the origin of high carotenoid orange carrot.</title>
        <authorList>
            <person name="Iorizzo M."/>
            <person name="Ellison S."/>
            <person name="Senalik D."/>
            <person name="Macko-Podgorni A."/>
            <person name="Grzebelus D."/>
            <person name="Bostan H."/>
            <person name="Rolling W."/>
            <person name="Curaba J."/>
            <person name="Simon P."/>
        </authorList>
    </citation>
    <scope>NUCLEOTIDE SEQUENCE</scope>
    <source>
        <tissue evidence="1">Leaf</tissue>
    </source>
</reference>